<comment type="catalytic activity">
    <reaction evidence="10">
        <text>ATP + H2O = ADP + phosphate + H(+)</text>
        <dbReference type="Rhea" id="RHEA:13065"/>
        <dbReference type="ChEBI" id="CHEBI:15377"/>
        <dbReference type="ChEBI" id="CHEBI:15378"/>
        <dbReference type="ChEBI" id="CHEBI:30616"/>
        <dbReference type="ChEBI" id="CHEBI:43474"/>
        <dbReference type="ChEBI" id="CHEBI:456216"/>
    </reaction>
</comment>
<dbReference type="GO" id="GO:0016787">
    <property type="term" value="F:hydrolase activity"/>
    <property type="evidence" value="ECO:0007669"/>
    <property type="project" value="UniProtKB-KW"/>
</dbReference>
<sequence length="861" mass="98516">MCDDDVAALVIDNGSGMCKAGFAGDDAPRAVFPSIVGRPRHQGVMVGMGQKDSYVGDEAQSKRGILTLKYPIEHGIVTNWDDMEKIWHHTFYNELRVAPEEHPVLLTEAPLNPKANREKMTQIMFETFNTPAMYVAIQAVLSLYASGRTTGIVLDSGDGVSHTVPIYEGYALPHAILRLDLAGRDLTDYLMKILTERGYSFTTTAEREIVRDIKEKLCYVALEFEQEMATAASSSSLEKSYELPDGQVITIGNERFRCPEALFQPSFLGMEANGIHETTYNSIMKCDVDIRKDLYANTVLSGGTTMYPGIADRMQREITALAPSTMKIKIIAPPERKYSVWIGGSILASLSTFQQMWISKQEYDESGPSIVHREFIAANMLGYGTFGYVKEASWKGQKVAIKYIYNKKDFFKEAEQLSRVKHENIIGVYGTTLNVEKNDFGLILEFADVLHATNMRTVKYTLAHSISWCLQCARAVHYLHSLNILHRDLKPLKYVHVPMNRCSNALFCCPKYIYSLLLTNKCRTLKICDFGTAREKQTTMSINLGTPRWMAPEVFRSKKYTEKCDVFSWGIILWEVLSRKAPFQNFDNNYATLWAIQNGTRPPMMRDCPEILRRLITDCWDYDHSKRPSMEKVVIIMEKILSLCPNEANDEINPIKQENFEYIRIANISNVNTGTNSTNNTIFSDDCLMPRIPKPNVGHKRSNSSDAQIILAQENVNENQEISEEKIQELFQYFNAHLFLPPHFVPPPPNVQNSQSMIVFENHRKSALKLYRMKSECEFWMNRIKELEEKRNNPHLIEDSSAHYIHLTTEKMNLQKTRSSFAKQMIELMRKKDTVPQRLDGEWILIDHSSHKQQQQQLSQQ</sequence>
<dbReference type="AlphaFoldDB" id="A0A922KVD0"/>
<evidence type="ECO:0000256" key="1">
    <source>
        <dbReference type="ARBA" id="ARBA00004245"/>
    </source>
</evidence>
<dbReference type="PANTHER" id="PTHR11937">
    <property type="entry name" value="ACTIN"/>
    <property type="match status" value="1"/>
</dbReference>
<evidence type="ECO:0000256" key="4">
    <source>
        <dbReference type="ARBA" id="ARBA00022741"/>
    </source>
</evidence>
<reference evidence="14" key="1">
    <citation type="submission" date="2013-05" db="EMBL/GenBank/DDBJ databases">
        <authorList>
            <person name="Yim A.K.Y."/>
            <person name="Chan T.F."/>
            <person name="Ji K.M."/>
            <person name="Liu X.Y."/>
            <person name="Zhou J.W."/>
            <person name="Li R.Q."/>
            <person name="Yang K.Y."/>
            <person name="Li J."/>
            <person name="Li M."/>
            <person name="Law P.T.W."/>
            <person name="Wu Y.L."/>
            <person name="Cai Z.L."/>
            <person name="Qin H."/>
            <person name="Bao Y."/>
            <person name="Leung R.K.K."/>
            <person name="Ng P.K.S."/>
            <person name="Zou J."/>
            <person name="Zhong X.J."/>
            <person name="Ran P.X."/>
            <person name="Zhong N.S."/>
            <person name="Liu Z.G."/>
            <person name="Tsui S.K.W."/>
        </authorList>
    </citation>
    <scope>NUCLEOTIDE SEQUENCE</scope>
    <source>
        <strain evidence="14">Derf</strain>
        <tissue evidence="14">Whole organism</tissue>
    </source>
</reference>
<evidence type="ECO:0000256" key="11">
    <source>
        <dbReference type="PROSITE-ProRule" id="PRU10141"/>
    </source>
</evidence>
<dbReference type="SUPFAM" id="SSF56112">
    <property type="entry name" value="Protein kinase-like (PK-like)"/>
    <property type="match status" value="1"/>
</dbReference>
<evidence type="ECO:0000256" key="2">
    <source>
        <dbReference type="ARBA" id="ARBA00006752"/>
    </source>
</evidence>
<comment type="caution">
    <text evidence="14">The sequence shown here is derived from an EMBL/GenBank/DDBJ whole genome shotgun (WGS) entry which is preliminary data.</text>
</comment>
<dbReference type="FunFam" id="3.90.640.10:FF:000047">
    <property type="entry name" value="Actin, alpha skeletal muscle"/>
    <property type="match status" value="1"/>
</dbReference>
<dbReference type="GO" id="GO:0005856">
    <property type="term" value="C:cytoskeleton"/>
    <property type="evidence" value="ECO:0007669"/>
    <property type="project" value="UniProtKB-SubCell"/>
</dbReference>
<keyword evidence="4 11" id="KW-0547">Nucleotide-binding</keyword>
<feature type="binding site" evidence="11">
    <location>
        <position position="402"/>
    </location>
    <ligand>
        <name>ATP</name>
        <dbReference type="ChEBI" id="CHEBI:30616"/>
    </ligand>
</feature>
<dbReference type="InterPro" id="IPR020902">
    <property type="entry name" value="Actin/actin-like_CS"/>
</dbReference>
<accession>A0A922KVD0</accession>
<dbReference type="GO" id="GO:0005524">
    <property type="term" value="F:ATP binding"/>
    <property type="evidence" value="ECO:0007669"/>
    <property type="project" value="UniProtKB-UniRule"/>
</dbReference>
<dbReference type="PRINTS" id="PR00190">
    <property type="entry name" value="ACTIN"/>
</dbReference>
<evidence type="ECO:0000259" key="13">
    <source>
        <dbReference type="PROSITE" id="PS50011"/>
    </source>
</evidence>
<dbReference type="Proteomes" id="UP000790347">
    <property type="component" value="Unassembled WGS sequence"/>
</dbReference>
<proteinExistence type="inferred from homology"/>
<evidence type="ECO:0000256" key="5">
    <source>
        <dbReference type="ARBA" id="ARBA00022801"/>
    </source>
</evidence>
<keyword evidence="7" id="KW-0007">Acetylation</keyword>
<dbReference type="GO" id="GO:0048646">
    <property type="term" value="P:anatomical structure formation involved in morphogenesis"/>
    <property type="evidence" value="ECO:0007669"/>
    <property type="project" value="UniProtKB-ARBA"/>
</dbReference>
<dbReference type="Pfam" id="PF07714">
    <property type="entry name" value="PK_Tyr_Ser-Thr"/>
    <property type="match status" value="1"/>
</dbReference>
<comment type="similarity">
    <text evidence="2 12">Belongs to the actin family.</text>
</comment>
<dbReference type="FunFam" id="3.30.420.40:FF:000131">
    <property type="entry name" value="Actin, alpha skeletal muscle"/>
    <property type="match status" value="1"/>
</dbReference>
<dbReference type="InterPro" id="IPR000719">
    <property type="entry name" value="Prot_kinase_dom"/>
</dbReference>
<name>A0A922KVD0_DERFA</name>
<keyword evidence="3" id="KW-0963">Cytoplasm</keyword>
<evidence type="ECO:0000256" key="10">
    <source>
        <dbReference type="ARBA" id="ARBA00049360"/>
    </source>
</evidence>
<evidence type="ECO:0000256" key="6">
    <source>
        <dbReference type="ARBA" id="ARBA00022840"/>
    </source>
</evidence>
<evidence type="ECO:0000313" key="15">
    <source>
        <dbReference type="Proteomes" id="UP000790347"/>
    </source>
</evidence>
<gene>
    <name evidence="14" type="primary">ACT2</name>
    <name evidence="14" type="ORF">DERF_013505</name>
</gene>
<dbReference type="EMBL" id="ASGP02000007">
    <property type="protein sequence ID" value="KAH9497521.1"/>
    <property type="molecule type" value="Genomic_DNA"/>
</dbReference>
<keyword evidence="5" id="KW-0378">Hydrolase</keyword>
<organism evidence="14 15">
    <name type="scientific">Dermatophagoides farinae</name>
    <name type="common">American house dust mite</name>
    <dbReference type="NCBI Taxonomy" id="6954"/>
    <lineage>
        <taxon>Eukaryota</taxon>
        <taxon>Metazoa</taxon>
        <taxon>Ecdysozoa</taxon>
        <taxon>Arthropoda</taxon>
        <taxon>Chelicerata</taxon>
        <taxon>Arachnida</taxon>
        <taxon>Acari</taxon>
        <taxon>Acariformes</taxon>
        <taxon>Sarcoptiformes</taxon>
        <taxon>Astigmata</taxon>
        <taxon>Psoroptidia</taxon>
        <taxon>Analgoidea</taxon>
        <taxon>Pyroglyphidae</taxon>
        <taxon>Dermatophagoidinae</taxon>
        <taxon>Dermatophagoides</taxon>
    </lineage>
</organism>
<reference evidence="14" key="2">
    <citation type="journal article" date="2022" name="Res Sq">
        <title>Comparative Genomics Reveals Insights into the Divergent Evolution of Astigmatic Mites and Household Pest Adaptations.</title>
        <authorList>
            <person name="Xiong Q."/>
            <person name="Wan A.T.-Y."/>
            <person name="Liu X.-Y."/>
            <person name="Fung C.S.-H."/>
            <person name="Xiao X."/>
            <person name="Malainual N."/>
            <person name="Hou J."/>
            <person name="Wang L."/>
            <person name="Wang M."/>
            <person name="Yang K."/>
            <person name="Cui Y."/>
            <person name="Leung E."/>
            <person name="Nong W."/>
            <person name="Shin S.-K."/>
            <person name="Au S."/>
            <person name="Jeong K.Y."/>
            <person name="Chew F.T."/>
            <person name="Hui J."/>
            <person name="Leung T.F."/>
            <person name="Tungtrongchitr A."/>
            <person name="Zhong N."/>
            <person name="Liu Z."/>
            <person name="Tsui S."/>
        </authorList>
    </citation>
    <scope>NUCLEOTIDE SEQUENCE</scope>
    <source>
        <strain evidence="14">Derf</strain>
        <tissue evidence="14">Whole organism</tissue>
    </source>
</reference>
<protein>
    <submittedName>
        <fullName evidence="14">Actin-2, variant 5</fullName>
    </submittedName>
</protein>
<evidence type="ECO:0000256" key="7">
    <source>
        <dbReference type="ARBA" id="ARBA00022990"/>
    </source>
</evidence>
<dbReference type="InterPro" id="IPR004000">
    <property type="entry name" value="Actin"/>
</dbReference>
<keyword evidence="8" id="KW-0558">Oxidation</keyword>
<dbReference type="SUPFAM" id="SSF53067">
    <property type="entry name" value="Actin-like ATPase domain"/>
    <property type="match status" value="2"/>
</dbReference>
<dbReference type="InterPro" id="IPR011009">
    <property type="entry name" value="Kinase-like_dom_sf"/>
</dbReference>
<keyword evidence="9" id="KW-0206">Cytoskeleton</keyword>
<dbReference type="Gene3D" id="1.10.510.10">
    <property type="entry name" value="Transferase(Phosphotransferase) domain 1"/>
    <property type="match status" value="1"/>
</dbReference>
<dbReference type="GO" id="GO:0048468">
    <property type="term" value="P:cell development"/>
    <property type="evidence" value="ECO:0007669"/>
    <property type="project" value="UniProtKB-ARBA"/>
</dbReference>
<evidence type="ECO:0000313" key="14">
    <source>
        <dbReference type="EMBL" id="KAH9497521.1"/>
    </source>
</evidence>
<dbReference type="CDD" id="cd10224">
    <property type="entry name" value="ASKHA_NBD_actin"/>
    <property type="match status" value="1"/>
</dbReference>
<evidence type="ECO:0000256" key="9">
    <source>
        <dbReference type="ARBA" id="ARBA00023212"/>
    </source>
</evidence>
<keyword evidence="6 11" id="KW-0067">ATP-binding</keyword>
<dbReference type="SMART" id="SM00268">
    <property type="entry name" value="ACTIN"/>
    <property type="match status" value="1"/>
</dbReference>
<dbReference type="Pfam" id="PF00022">
    <property type="entry name" value="Actin"/>
    <property type="match status" value="1"/>
</dbReference>
<dbReference type="InterPro" id="IPR004001">
    <property type="entry name" value="Actin_CS"/>
</dbReference>
<dbReference type="Gene3D" id="3.30.200.20">
    <property type="entry name" value="Phosphorylase Kinase, domain 1"/>
    <property type="match status" value="1"/>
</dbReference>
<dbReference type="InterPro" id="IPR001245">
    <property type="entry name" value="Ser-Thr/Tyr_kinase_cat_dom"/>
</dbReference>
<dbReference type="PROSITE" id="PS00107">
    <property type="entry name" value="PROTEIN_KINASE_ATP"/>
    <property type="match status" value="1"/>
</dbReference>
<dbReference type="GO" id="GO:0004672">
    <property type="term" value="F:protein kinase activity"/>
    <property type="evidence" value="ECO:0007669"/>
    <property type="project" value="InterPro"/>
</dbReference>
<dbReference type="PROSITE" id="PS00432">
    <property type="entry name" value="ACTINS_2"/>
    <property type="match status" value="1"/>
</dbReference>
<dbReference type="Gene3D" id="3.30.420.40">
    <property type="match status" value="2"/>
</dbReference>
<evidence type="ECO:0000256" key="12">
    <source>
        <dbReference type="RuleBase" id="RU000487"/>
    </source>
</evidence>
<dbReference type="PROSITE" id="PS01132">
    <property type="entry name" value="ACTINS_ACT_LIKE"/>
    <property type="match status" value="1"/>
</dbReference>
<dbReference type="PROSITE" id="PS00406">
    <property type="entry name" value="ACTINS_1"/>
    <property type="match status" value="1"/>
</dbReference>
<evidence type="ECO:0000256" key="3">
    <source>
        <dbReference type="ARBA" id="ARBA00022490"/>
    </source>
</evidence>
<feature type="domain" description="Protein kinase" evidence="13">
    <location>
        <begin position="375"/>
        <end position="641"/>
    </location>
</feature>
<dbReference type="FunFam" id="3.30.420.40:FF:000058">
    <property type="entry name" value="Putative actin-related protein 5"/>
    <property type="match status" value="1"/>
</dbReference>
<dbReference type="InterPro" id="IPR043129">
    <property type="entry name" value="ATPase_NBD"/>
</dbReference>
<comment type="subcellular location">
    <subcellularLocation>
        <location evidence="1">Cytoplasm</location>
        <location evidence="1">Cytoskeleton</location>
    </subcellularLocation>
</comment>
<keyword evidence="15" id="KW-1185">Reference proteome</keyword>
<dbReference type="InterPro" id="IPR017441">
    <property type="entry name" value="Protein_kinase_ATP_BS"/>
</dbReference>
<dbReference type="PROSITE" id="PS50011">
    <property type="entry name" value="PROTEIN_KINASE_DOM"/>
    <property type="match status" value="1"/>
</dbReference>
<evidence type="ECO:0000256" key="8">
    <source>
        <dbReference type="ARBA" id="ARBA00023097"/>
    </source>
</evidence>
<dbReference type="FunFam" id="3.30.420.40:FF:000291">
    <property type="entry name" value="Actin, alpha skeletal muscle"/>
    <property type="match status" value="1"/>
</dbReference>
<dbReference type="Gene3D" id="3.90.640.10">
    <property type="entry name" value="Actin, Chain A, domain 4"/>
    <property type="match status" value="1"/>
</dbReference>